<dbReference type="CDD" id="cd10787">
    <property type="entry name" value="LamB_YcsF_like"/>
    <property type="match status" value="1"/>
</dbReference>
<organism evidence="2 3">
    <name type="scientific">Carboxydocella sporoproducens DSM 16521</name>
    <dbReference type="NCBI Taxonomy" id="1121270"/>
    <lineage>
        <taxon>Bacteria</taxon>
        <taxon>Bacillati</taxon>
        <taxon>Bacillota</taxon>
        <taxon>Clostridia</taxon>
        <taxon>Eubacteriales</taxon>
        <taxon>Clostridiales Family XVI. Incertae Sedis</taxon>
        <taxon>Carboxydocella</taxon>
    </lineage>
</organism>
<gene>
    <name evidence="1" type="primary">pxpA</name>
    <name evidence="2" type="ORF">SAMN02745885_01903</name>
</gene>
<keyword evidence="3" id="KW-1185">Reference proteome</keyword>
<dbReference type="EC" id="3.5.2.9" evidence="1"/>
<dbReference type="NCBIfam" id="NF003814">
    <property type="entry name" value="PRK05406.1-3"/>
    <property type="match status" value="1"/>
</dbReference>
<evidence type="ECO:0000313" key="2">
    <source>
        <dbReference type="EMBL" id="SKA10107.1"/>
    </source>
</evidence>
<dbReference type="Gene3D" id="3.20.20.370">
    <property type="entry name" value="Glycoside hydrolase/deacetylase"/>
    <property type="match status" value="1"/>
</dbReference>
<sequence length="257" mass="27566">MKYRVDLNSDLGESFGVYKLGMDKELLEIITSANIACGMHAGDPRVMSATVKMAVQNGTAIGAHPGYPDLQGFGRRNLAMSPEEVKDYVIYQIGALEAFARTMGTTLQHVKVHGALYNMAARDYKLALAIAEAVKAVNPDLILLALANSEMVRAAKDIGLKVAEEVFADRAYNPDGTLVARGTPGAMIHEKAVAIPRVVRMVTEGKVTAINGEDIDIKADSICVHGDNPEALAFVKEIRTALEEAGVSVEPLANFII</sequence>
<keyword evidence="1" id="KW-0067">ATP-binding</keyword>
<keyword evidence="1" id="KW-0547">Nucleotide-binding</keyword>
<dbReference type="PANTHER" id="PTHR30292:SF0">
    <property type="entry name" value="5-OXOPROLINASE SUBUNIT A"/>
    <property type="match status" value="1"/>
</dbReference>
<evidence type="ECO:0000313" key="3">
    <source>
        <dbReference type="Proteomes" id="UP000189933"/>
    </source>
</evidence>
<dbReference type="SUPFAM" id="SSF88713">
    <property type="entry name" value="Glycoside hydrolase/deacetylase"/>
    <property type="match status" value="1"/>
</dbReference>
<dbReference type="HAMAP" id="MF_00691">
    <property type="entry name" value="PxpA"/>
    <property type="match status" value="1"/>
</dbReference>
<accession>A0A1T4R2J8</accession>
<evidence type="ECO:0000256" key="1">
    <source>
        <dbReference type="HAMAP-Rule" id="MF_00691"/>
    </source>
</evidence>
<comment type="subunit">
    <text evidence="1">Forms a complex composed of PxpA, PxpB and PxpC.</text>
</comment>
<dbReference type="InterPro" id="IPR005501">
    <property type="entry name" value="LamB/YcsF/PxpA-like"/>
</dbReference>
<dbReference type="PANTHER" id="PTHR30292">
    <property type="entry name" value="UNCHARACTERIZED PROTEIN YBGL-RELATED"/>
    <property type="match status" value="1"/>
</dbReference>
<comment type="similarity">
    <text evidence="1">Belongs to the LamB/PxpA family.</text>
</comment>
<dbReference type="RefSeq" id="WP_078665937.1">
    <property type="nucleotide sequence ID" value="NZ_FUXM01000024.1"/>
</dbReference>
<dbReference type="NCBIfam" id="NF003816">
    <property type="entry name" value="PRK05406.1-5"/>
    <property type="match status" value="1"/>
</dbReference>
<dbReference type="GO" id="GO:0005975">
    <property type="term" value="P:carbohydrate metabolic process"/>
    <property type="evidence" value="ECO:0007669"/>
    <property type="project" value="InterPro"/>
</dbReference>
<dbReference type="InterPro" id="IPR011330">
    <property type="entry name" value="Glyco_hydro/deAcase_b/a-brl"/>
</dbReference>
<dbReference type="AlphaFoldDB" id="A0A1T4R2J8"/>
<dbReference type="EMBL" id="FUXM01000024">
    <property type="protein sequence ID" value="SKA10107.1"/>
    <property type="molecule type" value="Genomic_DNA"/>
</dbReference>
<dbReference type="Pfam" id="PF03746">
    <property type="entry name" value="LamB_YcsF"/>
    <property type="match status" value="1"/>
</dbReference>
<dbReference type="OrthoDB" id="9773478at2"/>
<comment type="function">
    <text evidence="1">Catalyzes the cleavage of 5-oxoproline to form L-glutamate coupled to the hydrolysis of ATP to ADP and inorganic phosphate.</text>
</comment>
<reference evidence="3" key="1">
    <citation type="submission" date="2017-02" db="EMBL/GenBank/DDBJ databases">
        <authorList>
            <person name="Varghese N."/>
            <person name="Submissions S."/>
        </authorList>
    </citation>
    <scope>NUCLEOTIDE SEQUENCE [LARGE SCALE GENOMIC DNA]</scope>
    <source>
        <strain evidence="3">DSM 16521</strain>
    </source>
</reference>
<dbReference type="Proteomes" id="UP000189933">
    <property type="component" value="Unassembled WGS sequence"/>
</dbReference>
<comment type="catalytic activity">
    <reaction evidence="1">
        <text>5-oxo-L-proline + ATP + 2 H2O = L-glutamate + ADP + phosphate + H(+)</text>
        <dbReference type="Rhea" id="RHEA:10348"/>
        <dbReference type="ChEBI" id="CHEBI:15377"/>
        <dbReference type="ChEBI" id="CHEBI:15378"/>
        <dbReference type="ChEBI" id="CHEBI:29985"/>
        <dbReference type="ChEBI" id="CHEBI:30616"/>
        <dbReference type="ChEBI" id="CHEBI:43474"/>
        <dbReference type="ChEBI" id="CHEBI:58402"/>
        <dbReference type="ChEBI" id="CHEBI:456216"/>
        <dbReference type="EC" id="3.5.2.9"/>
    </reaction>
</comment>
<dbReference type="GO" id="GO:0017168">
    <property type="term" value="F:5-oxoprolinase (ATP-hydrolyzing) activity"/>
    <property type="evidence" value="ECO:0007669"/>
    <property type="project" value="UniProtKB-UniRule"/>
</dbReference>
<dbReference type="GO" id="GO:0005524">
    <property type="term" value="F:ATP binding"/>
    <property type="evidence" value="ECO:0007669"/>
    <property type="project" value="UniProtKB-UniRule"/>
</dbReference>
<keyword evidence="1" id="KW-0378">Hydrolase</keyword>
<name>A0A1T4R2J8_9FIRM</name>
<proteinExistence type="inferred from homology"/>
<protein>
    <recommendedName>
        <fullName evidence="1">5-oxoprolinase subunit A</fullName>
        <shortName evidence="1">5-OPase subunit A</shortName>
        <ecNumber evidence="1">3.5.2.9</ecNumber>
    </recommendedName>
    <alternativeName>
        <fullName evidence="1">5-oxoprolinase (ATP-hydrolyzing) subunit A</fullName>
    </alternativeName>
</protein>